<keyword evidence="6 7" id="KW-0694">RNA-binding</keyword>
<keyword evidence="3 7" id="KW-0540">Nuclease</keyword>
<evidence type="ECO:0000256" key="7">
    <source>
        <dbReference type="HAMAP-Rule" id="MF_00227"/>
    </source>
</evidence>
<dbReference type="GO" id="GO:0000049">
    <property type="term" value="F:tRNA binding"/>
    <property type="evidence" value="ECO:0007669"/>
    <property type="project" value="UniProtKB-UniRule"/>
</dbReference>
<comment type="function">
    <text evidence="1 7">RNaseP catalyzes the removal of the 5'-leader sequence from pre-tRNA to produce the mature 5'-terminus. It can also cleave other RNA substrates such as 4.5S RNA. The protein component plays an auxiliary but essential role in vivo by binding to the 5'-leader sequence and broadening the substrate specificity of the ribozyme.</text>
</comment>
<dbReference type="EC" id="3.1.26.5" evidence="7 8"/>
<dbReference type="GO" id="GO:0004526">
    <property type="term" value="F:ribonuclease P activity"/>
    <property type="evidence" value="ECO:0007669"/>
    <property type="project" value="UniProtKB-UniRule"/>
</dbReference>
<evidence type="ECO:0000256" key="5">
    <source>
        <dbReference type="ARBA" id="ARBA00022801"/>
    </source>
</evidence>
<comment type="subunit">
    <text evidence="7">Consists of a catalytic RNA component (M1 or rnpB) and a protein subunit.</text>
</comment>
<dbReference type="SUPFAM" id="SSF54211">
    <property type="entry name" value="Ribosomal protein S5 domain 2-like"/>
    <property type="match status" value="1"/>
</dbReference>
<sequence>MALPQENRLKRRQDFDWVYQTGIRRRATHLHIVAVQTKSPCSGGLNESQFGISISKKVSKLAVVRNRLKRQIKAALRSLLPQIKPGWSVVIIVRSSILGCNYWQILRELEQLLLKSEVIRGD</sequence>
<dbReference type="EMBL" id="JADEXQ010000009">
    <property type="protein sequence ID" value="MBE9028986.1"/>
    <property type="molecule type" value="Genomic_DNA"/>
</dbReference>
<proteinExistence type="inferred from homology"/>
<keyword evidence="10" id="KW-1185">Reference proteome</keyword>
<evidence type="ECO:0000256" key="8">
    <source>
        <dbReference type="NCBIfam" id="TIGR00188"/>
    </source>
</evidence>
<dbReference type="InterPro" id="IPR020539">
    <property type="entry name" value="RNase_P_CS"/>
</dbReference>
<keyword evidence="5 7" id="KW-0378">Hydrolase</keyword>
<organism evidence="9 10">
    <name type="scientific">Romeriopsis navalis LEGE 11480</name>
    <dbReference type="NCBI Taxonomy" id="2777977"/>
    <lineage>
        <taxon>Bacteria</taxon>
        <taxon>Bacillati</taxon>
        <taxon>Cyanobacteriota</taxon>
        <taxon>Cyanophyceae</taxon>
        <taxon>Leptolyngbyales</taxon>
        <taxon>Leptolyngbyaceae</taxon>
        <taxon>Romeriopsis</taxon>
        <taxon>Romeriopsis navalis</taxon>
    </lineage>
</organism>
<dbReference type="PROSITE" id="PS00648">
    <property type="entry name" value="RIBONUCLEASE_P"/>
    <property type="match status" value="1"/>
</dbReference>
<comment type="catalytic activity">
    <reaction evidence="7">
        <text>Endonucleolytic cleavage of RNA, removing 5'-extranucleotides from tRNA precursor.</text>
        <dbReference type="EC" id="3.1.26.5"/>
    </reaction>
</comment>
<dbReference type="NCBIfam" id="TIGR00188">
    <property type="entry name" value="rnpA"/>
    <property type="match status" value="1"/>
</dbReference>
<dbReference type="Proteomes" id="UP000625316">
    <property type="component" value="Unassembled WGS sequence"/>
</dbReference>
<dbReference type="GO" id="GO:0001682">
    <property type="term" value="P:tRNA 5'-leader removal"/>
    <property type="evidence" value="ECO:0007669"/>
    <property type="project" value="UniProtKB-UniRule"/>
</dbReference>
<accession>A0A928VI25</accession>
<evidence type="ECO:0000256" key="6">
    <source>
        <dbReference type="ARBA" id="ARBA00022884"/>
    </source>
</evidence>
<evidence type="ECO:0000256" key="4">
    <source>
        <dbReference type="ARBA" id="ARBA00022759"/>
    </source>
</evidence>
<keyword evidence="4 7" id="KW-0255">Endonuclease</keyword>
<dbReference type="Gene3D" id="3.30.230.10">
    <property type="match status" value="1"/>
</dbReference>
<evidence type="ECO:0000256" key="2">
    <source>
        <dbReference type="ARBA" id="ARBA00022694"/>
    </source>
</evidence>
<dbReference type="PANTHER" id="PTHR33992:SF1">
    <property type="entry name" value="RIBONUCLEASE P PROTEIN COMPONENT"/>
    <property type="match status" value="1"/>
</dbReference>
<dbReference type="Pfam" id="PF00825">
    <property type="entry name" value="Ribonuclease_P"/>
    <property type="match status" value="1"/>
</dbReference>
<evidence type="ECO:0000313" key="9">
    <source>
        <dbReference type="EMBL" id="MBE9028986.1"/>
    </source>
</evidence>
<evidence type="ECO:0000256" key="3">
    <source>
        <dbReference type="ARBA" id="ARBA00022722"/>
    </source>
</evidence>
<evidence type="ECO:0000313" key="10">
    <source>
        <dbReference type="Proteomes" id="UP000625316"/>
    </source>
</evidence>
<gene>
    <name evidence="7" type="primary">rnpA</name>
    <name evidence="9" type="ORF">IQ266_04310</name>
</gene>
<comment type="caution">
    <text evidence="9">The sequence shown here is derived from an EMBL/GenBank/DDBJ whole genome shotgun (WGS) entry which is preliminary data.</text>
</comment>
<keyword evidence="2 7" id="KW-0819">tRNA processing</keyword>
<dbReference type="RefSeq" id="WP_264323807.1">
    <property type="nucleotide sequence ID" value="NZ_JADEXQ010000009.1"/>
</dbReference>
<dbReference type="AlphaFoldDB" id="A0A928VI25"/>
<reference evidence="9" key="1">
    <citation type="submission" date="2020-10" db="EMBL/GenBank/DDBJ databases">
        <authorList>
            <person name="Castelo-Branco R."/>
            <person name="Eusebio N."/>
            <person name="Adriana R."/>
            <person name="Vieira A."/>
            <person name="Brugerolle De Fraissinette N."/>
            <person name="Rezende De Castro R."/>
            <person name="Schneider M.P."/>
            <person name="Vasconcelos V."/>
            <person name="Leao P.N."/>
        </authorList>
    </citation>
    <scope>NUCLEOTIDE SEQUENCE</scope>
    <source>
        <strain evidence="9">LEGE 11480</strain>
    </source>
</reference>
<dbReference type="InterPro" id="IPR014721">
    <property type="entry name" value="Ribsml_uS5_D2-typ_fold_subgr"/>
</dbReference>
<dbReference type="GO" id="GO:0042781">
    <property type="term" value="F:3'-tRNA processing endoribonuclease activity"/>
    <property type="evidence" value="ECO:0007669"/>
    <property type="project" value="TreeGrafter"/>
</dbReference>
<dbReference type="InterPro" id="IPR000100">
    <property type="entry name" value="RNase_P"/>
</dbReference>
<dbReference type="PANTHER" id="PTHR33992">
    <property type="entry name" value="RIBONUCLEASE P PROTEIN COMPONENT"/>
    <property type="match status" value="1"/>
</dbReference>
<protein>
    <recommendedName>
        <fullName evidence="7 8">Ribonuclease P protein component</fullName>
        <shortName evidence="7">RNase P protein</shortName>
        <shortName evidence="7">RNaseP protein</shortName>
        <ecNumber evidence="7 8">3.1.26.5</ecNumber>
    </recommendedName>
    <alternativeName>
        <fullName evidence="7">Protein C5</fullName>
    </alternativeName>
</protein>
<comment type="similarity">
    <text evidence="7">Belongs to the RnpA family.</text>
</comment>
<dbReference type="GO" id="GO:0030677">
    <property type="term" value="C:ribonuclease P complex"/>
    <property type="evidence" value="ECO:0007669"/>
    <property type="project" value="TreeGrafter"/>
</dbReference>
<evidence type="ECO:0000256" key="1">
    <source>
        <dbReference type="ARBA" id="ARBA00002663"/>
    </source>
</evidence>
<dbReference type="InterPro" id="IPR020568">
    <property type="entry name" value="Ribosomal_Su5_D2-typ_SF"/>
</dbReference>
<dbReference type="HAMAP" id="MF_00227">
    <property type="entry name" value="RNase_P"/>
    <property type="match status" value="1"/>
</dbReference>
<name>A0A928VI25_9CYAN</name>